<dbReference type="Gene3D" id="2.170.130.10">
    <property type="entry name" value="TonB-dependent receptor, plug domain"/>
    <property type="match status" value="1"/>
</dbReference>
<proteinExistence type="predicted"/>
<dbReference type="InterPro" id="IPR037066">
    <property type="entry name" value="Plug_dom_sf"/>
</dbReference>
<evidence type="ECO:0000313" key="2">
    <source>
        <dbReference type="Proteomes" id="UP000198942"/>
    </source>
</evidence>
<sequence length="1056" mass="116564">MHLTNVYLLKRYLNLLPTILNLKDMAYCYIKRCLTGITLLLLMLATAGYAVAQQDTTAVVPAQPGQASGIVLDEYGNPLPGVRVTNKGKNSTQTTGKDGAFTINATRGDVLVFAAANYNARQVAVKNTTGIRVRLLDTYIQKPKTINVLYDTVSTTKSVGAVSTIYTNQLTTTPSTLYTYALPGQLPGLYTQQYSGFASPQTGVQTVNDFIGAVVQHNNYSANDNSEFGLFLRGQAPVTIIDGVQREIASLDPESIESVSVLKDALSNIMLGINSSRGTLLITTKRGQAGTPHISFTAQTGIQQPLGLPNPLPAYQYAYLYNEALQNDGKPALYNAADFNAYRNHTDPVRHPDINWFKTILRDNSLMTSYKLNVNGGTQVARYSVSLNYLDQAGMFRQDPSVAYNTNNDLNRYIINSDLAVNVTKKFTVDLQLFGRVQQSTQPGAGYGNILSTLYSLPNNAYPLYNPNKSFGGTTTYTNNLLSQTEFSGYQRTNSNDVLANLDLNYNLNSITPGLSAKAKGNLAFSSQSFLNRSLQNNAYSFNADSSYSAVGSSVAQSNSYSTVSSARYSFAQASVNYDRTFGKSNFTGMALYDVRSVVLNYDLSQVTTNRALKAGYNYDGKYFIEAAANSSGYNRYPPGNQYGLFYAGGIGWQMGKEGFIKDNFSWINSWKWRATYGKTGNNNVDNYGYYNFLQTYGATNGYSYSTGTSKSPVQGFYENTLANPYIRWEKARKLDIGTDISLFNDHFNITADVYRDRYYDLLQVRGNSIALLGTSYPYENLGINLYKGAELTLTYQNHIQNFNYFISGNASIQSSKIIFSDEEPYPYPWMRHTGRSTTAIYGYTAIGYFKDAQDAAASATTTGYTAQAGDVKYKDLNGDHIINQFDVSAIGGNRPLVYYGFSGGFNYKGFSLSFLLQGVTNRELMFNNSQVNGFAGVGFLGLTYSGQGYETILGRWTPETAATATAPRLSLGNANNTANSTLYLRKGNYVRLKNAELGYNLPYEWAHKLRLSGLRVFVNGENLYTLYGYKDFDPEVYGTAYPIQRVINAGVNIKL</sequence>
<reference evidence="2" key="1">
    <citation type="submission" date="2016-10" db="EMBL/GenBank/DDBJ databases">
        <authorList>
            <person name="Varghese N."/>
            <person name="Submissions S."/>
        </authorList>
    </citation>
    <scope>NUCLEOTIDE SEQUENCE [LARGE SCALE GENOMIC DNA]</scope>
    <source>
        <strain evidence="2">Gh-48</strain>
    </source>
</reference>
<dbReference type="AlphaFoldDB" id="A0A1H8ANX8"/>
<dbReference type="InterPro" id="IPR023996">
    <property type="entry name" value="TonB-dep_OMP_SusC/RagA"/>
</dbReference>
<dbReference type="Proteomes" id="UP000198942">
    <property type="component" value="Unassembled WGS sequence"/>
</dbReference>
<name>A0A1H8ANX8_9SPHI</name>
<dbReference type="STRING" id="551995.SAMN05192574_101595"/>
<protein>
    <submittedName>
        <fullName evidence="1">TonB-linked outer membrane protein, SusC/RagA family</fullName>
    </submittedName>
</protein>
<dbReference type="NCBIfam" id="TIGR04056">
    <property type="entry name" value="OMP_RagA_SusC"/>
    <property type="match status" value="1"/>
</dbReference>
<dbReference type="InterPro" id="IPR008969">
    <property type="entry name" value="CarboxyPept-like_regulatory"/>
</dbReference>
<dbReference type="EMBL" id="FOCL01000001">
    <property type="protein sequence ID" value="SEM72216.1"/>
    <property type="molecule type" value="Genomic_DNA"/>
</dbReference>
<accession>A0A1H8ANX8</accession>
<keyword evidence="2" id="KW-1185">Reference proteome</keyword>
<dbReference type="SUPFAM" id="SSF56935">
    <property type="entry name" value="Porins"/>
    <property type="match status" value="1"/>
</dbReference>
<organism evidence="1 2">
    <name type="scientific">Mucilaginibacter gossypiicola</name>
    <dbReference type="NCBI Taxonomy" id="551995"/>
    <lineage>
        <taxon>Bacteria</taxon>
        <taxon>Pseudomonadati</taxon>
        <taxon>Bacteroidota</taxon>
        <taxon>Sphingobacteriia</taxon>
        <taxon>Sphingobacteriales</taxon>
        <taxon>Sphingobacteriaceae</taxon>
        <taxon>Mucilaginibacter</taxon>
    </lineage>
</organism>
<dbReference type="SUPFAM" id="SSF49464">
    <property type="entry name" value="Carboxypeptidase regulatory domain-like"/>
    <property type="match status" value="1"/>
</dbReference>
<gene>
    <name evidence="1" type="ORF">SAMN05192574_101595</name>
</gene>
<dbReference type="Gene3D" id="2.60.40.1120">
    <property type="entry name" value="Carboxypeptidase-like, regulatory domain"/>
    <property type="match status" value="1"/>
</dbReference>
<evidence type="ECO:0000313" key="1">
    <source>
        <dbReference type="EMBL" id="SEM72216.1"/>
    </source>
</evidence>